<dbReference type="PANTHER" id="PTHR11727:SF7">
    <property type="entry name" value="DIMETHYLADENOSINE TRANSFERASE-RELATED"/>
    <property type="match status" value="1"/>
</dbReference>
<dbReference type="HAMAP" id="MF_00607">
    <property type="entry name" value="16SrRNA_methyltr_A"/>
    <property type="match status" value="1"/>
</dbReference>
<keyword evidence="6 7" id="KW-0694">RNA-binding</keyword>
<dbReference type="PANTHER" id="PTHR11727">
    <property type="entry name" value="DIMETHYLADENOSINE TRANSFERASE"/>
    <property type="match status" value="1"/>
</dbReference>
<dbReference type="InterPro" id="IPR011530">
    <property type="entry name" value="rRNA_adenine_dimethylase"/>
</dbReference>
<feature type="binding site" evidence="7 8">
    <location>
        <position position="57"/>
    </location>
    <ligand>
        <name>S-adenosyl-L-methionine</name>
        <dbReference type="ChEBI" id="CHEBI:59789"/>
    </ligand>
</feature>
<keyword evidence="4 7" id="KW-0808">Transferase</keyword>
<dbReference type="EC" id="2.1.1.182" evidence="7"/>
<evidence type="ECO:0000313" key="11">
    <source>
        <dbReference type="Proteomes" id="UP001161391"/>
    </source>
</evidence>
<evidence type="ECO:0000256" key="2">
    <source>
        <dbReference type="ARBA" id="ARBA00022552"/>
    </source>
</evidence>
<comment type="similarity">
    <text evidence="7">Belongs to the class I-like SAM-binding methyltransferase superfamily. rRNA adenine N(6)-methyltransferase family. RsmA subfamily.</text>
</comment>
<dbReference type="SUPFAM" id="SSF53335">
    <property type="entry name" value="S-adenosyl-L-methionine-dependent methyltransferases"/>
    <property type="match status" value="1"/>
</dbReference>
<dbReference type="Pfam" id="PF00398">
    <property type="entry name" value="RrnaAD"/>
    <property type="match status" value="1"/>
</dbReference>
<dbReference type="EMBL" id="BSNK01000002">
    <property type="protein sequence ID" value="GLQ24911.1"/>
    <property type="molecule type" value="Genomic_DNA"/>
</dbReference>
<evidence type="ECO:0000256" key="7">
    <source>
        <dbReference type="HAMAP-Rule" id="MF_00607"/>
    </source>
</evidence>
<feature type="binding site" evidence="7 8">
    <location>
        <position position="79"/>
    </location>
    <ligand>
        <name>S-adenosyl-L-methionine</name>
        <dbReference type="ChEBI" id="CHEBI:59789"/>
    </ligand>
</feature>
<evidence type="ECO:0000259" key="9">
    <source>
        <dbReference type="SMART" id="SM00650"/>
    </source>
</evidence>
<comment type="catalytic activity">
    <reaction evidence="7">
        <text>adenosine(1518)/adenosine(1519) in 16S rRNA + 4 S-adenosyl-L-methionine = N(6)-dimethyladenosine(1518)/N(6)-dimethyladenosine(1519) in 16S rRNA + 4 S-adenosyl-L-homocysteine + 4 H(+)</text>
        <dbReference type="Rhea" id="RHEA:19609"/>
        <dbReference type="Rhea" id="RHEA-COMP:10232"/>
        <dbReference type="Rhea" id="RHEA-COMP:10233"/>
        <dbReference type="ChEBI" id="CHEBI:15378"/>
        <dbReference type="ChEBI" id="CHEBI:57856"/>
        <dbReference type="ChEBI" id="CHEBI:59789"/>
        <dbReference type="ChEBI" id="CHEBI:74411"/>
        <dbReference type="ChEBI" id="CHEBI:74493"/>
        <dbReference type="EC" id="2.1.1.182"/>
    </reaction>
</comment>
<evidence type="ECO:0000313" key="10">
    <source>
        <dbReference type="EMBL" id="GLQ24911.1"/>
    </source>
</evidence>
<keyword evidence="11" id="KW-1185">Reference proteome</keyword>
<dbReference type="NCBIfam" id="TIGR00755">
    <property type="entry name" value="ksgA"/>
    <property type="match status" value="1"/>
</dbReference>
<keyword evidence="5 7" id="KW-0949">S-adenosyl-L-methionine</keyword>
<reference evidence="10" key="1">
    <citation type="journal article" date="2014" name="Int. J. Syst. Evol. Microbiol.">
        <title>Complete genome of a new Firmicutes species belonging to the dominant human colonic microbiota ('Ruminococcus bicirculans') reveals two chromosomes and a selective capacity to utilize plant glucans.</title>
        <authorList>
            <consortium name="NISC Comparative Sequencing Program"/>
            <person name="Wegmann U."/>
            <person name="Louis P."/>
            <person name="Goesmann A."/>
            <person name="Henrissat B."/>
            <person name="Duncan S.H."/>
            <person name="Flint H.J."/>
        </authorList>
    </citation>
    <scope>NUCLEOTIDE SEQUENCE</scope>
    <source>
        <strain evidence="10">NBRC 108219</strain>
    </source>
</reference>
<accession>A0ABQ5VBI3</accession>
<comment type="caution">
    <text evidence="10">The sequence shown here is derived from an EMBL/GenBank/DDBJ whole genome shotgun (WGS) entry which is preliminary data.</text>
</comment>
<dbReference type="InterPro" id="IPR023165">
    <property type="entry name" value="rRNA_Ade_diMease-like_C"/>
</dbReference>
<keyword evidence="1 7" id="KW-0963">Cytoplasm</keyword>
<comment type="function">
    <text evidence="7">Specifically dimethylates two adjacent adenosines (A1518 and A1519) in the loop of a conserved hairpin near the 3'-end of 16S rRNA in the 30S particle. May play a critical role in biogenesis of 30S subunits.</text>
</comment>
<evidence type="ECO:0000256" key="6">
    <source>
        <dbReference type="ARBA" id="ARBA00022884"/>
    </source>
</evidence>
<evidence type="ECO:0000256" key="4">
    <source>
        <dbReference type="ARBA" id="ARBA00022679"/>
    </source>
</evidence>
<name>A0ABQ5VBI3_9PROT</name>
<proteinExistence type="inferred from homology"/>
<dbReference type="Gene3D" id="3.40.50.150">
    <property type="entry name" value="Vaccinia Virus protein VP39"/>
    <property type="match status" value="1"/>
</dbReference>
<evidence type="ECO:0000256" key="5">
    <source>
        <dbReference type="ARBA" id="ARBA00022691"/>
    </source>
</evidence>
<reference evidence="10" key="2">
    <citation type="submission" date="2023-01" db="EMBL/GenBank/DDBJ databases">
        <title>Draft genome sequence of Algimonas ampicilliniresistens strain NBRC 108219.</title>
        <authorList>
            <person name="Sun Q."/>
            <person name="Mori K."/>
        </authorList>
    </citation>
    <scope>NUCLEOTIDE SEQUENCE</scope>
    <source>
        <strain evidence="10">NBRC 108219</strain>
    </source>
</reference>
<sequence>MVTERMDALPTLHETVRIHGLRADKSLGQHFLLDLNLTRSIARLATPLDGVHVAEVGPGPGGLTRALILEGAESVLAIEMDDRFLPLLDDIARASGKLSVHHGDALKLNIAEALPGPRKIVANLPYNVGTKMLVDWITARPRFWEQLVLMFQLEVAQRVCAQPGESAYGRLAVLCQSVGECRIAMEVPARLFTPPPKVDSAVIVIDPLDTPFEDLKALGELTQAAFGQRRKMLRASLKTYAKRKGLDLADWLGAAGVDPQARPETISVAQFQQLCRGAAI</sequence>
<organism evidence="10 11">
    <name type="scientific">Algimonas ampicilliniresistens</name>
    <dbReference type="NCBI Taxonomy" id="1298735"/>
    <lineage>
        <taxon>Bacteria</taxon>
        <taxon>Pseudomonadati</taxon>
        <taxon>Pseudomonadota</taxon>
        <taxon>Alphaproteobacteria</taxon>
        <taxon>Maricaulales</taxon>
        <taxon>Robiginitomaculaceae</taxon>
        <taxon>Algimonas</taxon>
    </lineage>
</organism>
<dbReference type="Proteomes" id="UP001161391">
    <property type="component" value="Unassembled WGS sequence"/>
</dbReference>
<dbReference type="GO" id="GO:0008168">
    <property type="term" value="F:methyltransferase activity"/>
    <property type="evidence" value="ECO:0007669"/>
    <property type="project" value="UniProtKB-KW"/>
</dbReference>
<feature type="binding site" evidence="7 8">
    <location>
        <position position="30"/>
    </location>
    <ligand>
        <name>S-adenosyl-L-methionine</name>
        <dbReference type="ChEBI" id="CHEBI:59789"/>
    </ligand>
</feature>
<feature type="binding site" evidence="7 8">
    <location>
        <position position="104"/>
    </location>
    <ligand>
        <name>S-adenosyl-L-methionine</name>
        <dbReference type="ChEBI" id="CHEBI:59789"/>
    </ligand>
</feature>
<protein>
    <recommendedName>
        <fullName evidence="7">Ribosomal RNA small subunit methyltransferase A</fullName>
        <ecNumber evidence="7">2.1.1.182</ecNumber>
    </recommendedName>
    <alternativeName>
        <fullName evidence="7">16S rRNA (adenine(1518)-N(6)/adenine(1519)-N(6))-dimethyltransferase</fullName>
    </alternativeName>
    <alternativeName>
        <fullName evidence="7">16S rRNA dimethyladenosine transferase</fullName>
    </alternativeName>
    <alternativeName>
        <fullName evidence="7">16S rRNA dimethylase</fullName>
    </alternativeName>
    <alternativeName>
        <fullName evidence="7">S-adenosylmethionine-6-N', N'-adenosyl(rRNA) dimethyltransferase</fullName>
    </alternativeName>
</protein>
<dbReference type="SMART" id="SM00650">
    <property type="entry name" value="rADc"/>
    <property type="match status" value="1"/>
</dbReference>
<dbReference type="GO" id="GO:0032259">
    <property type="term" value="P:methylation"/>
    <property type="evidence" value="ECO:0007669"/>
    <property type="project" value="UniProtKB-KW"/>
</dbReference>
<evidence type="ECO:0000256" key="1">
    <source>
        <dbReference type="ARBA" id="ARBA00022490"/>
    </source>
</evidence>
<keyword evidence="3 7" id="KW-0489">Methyltransferase</keyword>
<dbReference type="Gene3D" id="1.10.8.100">
    <property type="entry name" value="Ribosomal RNA adenine dimethylase-like, domain 2"/>
    <property type="match status" value="1"/>
</dbReference>
<dbReference type="InterPro" id="IPR029063">
    <property type="entry name" value="SAM-dependent_MTases_sf"/>
</dbReference>
<feature type="binding site" evidence="7 8">
    <location>
        <position position="32"/>
    </location>
    <ligand>
        <name>S-adenosyl-L-methionine</name>
        <dbReference type="ChEBI" id="CHEBI:59789"/>
    </ligand>
</feature>
<dbReference type="PROSITE" id="PS51689">
    <property type="entry name" value="SAM_RNA_A_N6_MT"/>
    <property type="match status" value="1"/>
</dbReference>
<dbReference type="RefSeq" id="WP_284391894.1">
    <property type="nucleotide sequence ID" value="NZ_BSNK01000002.1"/>
</dbReference>
<dbReference type="InterPro" id="IPR001737">
    <property type="entry name" value="KsgA/Erm"/>
</dbReference>
<dbReference type="InterPro" id="IPR020598">
    <property type="entry name" value="rRNA_Ade_methylase_Trfase_N"/>
</dbReference>
<feature type="domain" description="Ribosomal RNA adenine methylase transferase N-terminal" evidence="9">
    <location>
        <begin position="37"/>
        <end position="209"/>
    </location>
</feature>
<evidence type="ECO:0000256" key="3">
    <source>
        <dbReference type="ARBA" id="ARBA00022603"/>
    </source>
</evidence>
<evidence type="ECO:0000256" key="8">
    <source>
        <dbReference type="PROSITE-ProRule" id="PRU01026"/>
    </source>
</evidence>
<feature type="binding site" evidence="7 8">
    <location>
        <position position="123"/>
    </location>
    <ligand>
        <name>S-adenosyl-L-methionine</name>
        <dbReference type="ChEBI" id="CHEBI:59789"/>
    </ligand>
</feature>
<comment type="subcellular location">
    <subcellularLocation>
        <location evidence="7">Cytoplasm</location>
    </subcellularLocation>
</comment>
<keyword evidence="2 7" id="KW-0698">rRNA processing</keyword>
<dbReference type="CDD" id="cd02440">
    <property type="entry name" value="AdoMet_MTases"/>
    <property type="match status" value="1"/>
</dbReference>
<gene>
    <name evidence="7 10" type="primary">rsmA</name>
    <name evidence="7" type="synonym">ksgA</name>
    <name evidence="10" type="ORF">GCM10007853_27850</name>
</gene>